<proteinExistence type="predicted"/>
<dbReference type="RefSeq" id="XP_066072574.1">
    <property type="nucleotide sequence ID" value="XM_066216477.1"/>
</dbReference>
<protein>
    <recommendedName>
        <fullName evidence="4">HTH psq-type domain-containing protein</fullName>
    </recommendedName>
</protein>
<evidence type="ECO:0000313" key="3">
    <source>
        <dbReference type="Proteomes" id="UP001355207"/>
    </source>
</evidence>
<feature type="region of interest" description="Disordered" evidence="1">
    <location>
        <begin position="1"/>
        <end position="53"/>
    </location>
</feature>
<evidence type="ECO:0000313" key="2">
    <source>
        <dbReference type="EMBL" id="WWC85811.1"/>
    </source>
</evidence>
<gene>
    <name evidence="2" type="ORF">L201_000678</name>
</gene>
<keyword evidence="3" id="KW-1185">Reference proteome</keyword>
<feature type="compositionally biased region" description="Low complexity" evidence="1">
    <location>
        <begin position="37"/>
        <end position="47"/>
    </location>
</feature>
<accession>A0AAX4JKA5</accession>
<sequence>MKRSYTNVPSASSSPRPIRRPKLISTTESRATSICPSTSSSSSSSSSQLDDDNLGFVEDQNISLQKAKKRKLSQTINRLPSSDDITLVEESDDNLPPPPRKRIKSISPTKTPSNKYKITNKVKLGLLEEAMDLAYERLDFSRLSKKFSIPKNMLKDQFKSLSTDPNQLIKTNLRKSVLDIFNLNIEENMIPDVSHLSGLPLAILNRLNIQEEEEITNQAINPPTNNLARPINDEIDKNHRKRKRLLAK</sequence>
<evidence type="ECO:0000256" key="1">
    <source>
        <dbReference type="SAM" id="MobiDB-lite"/>
    </source>
</evidence>
<reference evidence="2 3" key="1">
    <citation type="submission" date="2024-01" db="EMBL/GenBank/DDBJ databases">
        <title>Comparative genomics of Cryptococcus and Kwoniella reveals pathogenesis evolution and contrasting modes of karyotype evolution via chromosome fusion or intercentromeric recombination.</title>
        <authorList>
            <person name="Coelho M.A."/>
            <person name="David-Palma M."/>
            <person name="Shea T."/>
            <person name="Bowers K."/>
            <person name="McGinley-Smith S."/>
            <person name="Mohammad A.W."/>
            <person name="Gnirke A."/>
            <person name="Yurkov A.M."/>
            <person name="Nowrousian M."/>
            <person name="Sun S."/>
            <person name="Cuomo C.A."/>
            <person name="Heitman J."/>
        </authorList>
    </citation>
    <scope>NUCLEOTIDE SEQUENCE [LARGE SCALE GENOMIC DNA]</scope>
    <source>
        <strain evidence="2 3">CBS 6074</strain>
    </source>
</reference>
<feature type="region of interest" description="Disordered" evidence="1">
    <location>
        <begin position="83"/>
        <end position="114"/>
    </location>
</feature>
<dbReference type="EMBL" id="CP144098">
    <property type="protein sequence ID" value="WWC85811.1"/>
    <property type="molecule type" value="Genomic_DNA"/>
</dbReference>
<dbReference type="GeneID" id="91091350"/>
<feature type="compositionally biased region" description="Polar residues" evidence="1">
    <location>
        <begin position="24"/>
        <end position="36"/>
    </location>
</feature>
<organism evidence="2 3">
    <name type="scientific">Kwoniella dendrophila CBS 6074</name>
    <dbReference type="NCBI Taxonomy" id="1295534"/>
    <lineage>
        <taxon>Eukaryota</taxon>
        <taxon>Fungi</taxon>
        <taxon>Dikarya</taxon>
        <taxon>Basidiomycota</taxon>
        <taxon>Agaricomycotina</taxon>
        <taxon>Tremellomycetes</taxon>
        <taxon>Tremellales</taxon>
        <taxon>Cryptococcaceae</taxon>
        <taxon>Kwoniella</taxon>
    </lineage>
</organism>
<name>A0AAX4JKA5_9TREE</name>
<dbReference type="AlphaFoldDB" id="A0AAX4JKA5"/>
<dbReference type="Proteomes" id="UP001355207">
    <property type="component" value="Chromosome 1"/>
</dbReference>
<evidence type="ECO:0008006" key="4">
    <source>
        <dbReference type="Google" id="ProtNLM"/>
    </source>
</evidence>